<evidence type="ECO:0000256" key="4">
    <source>
        <dbReference type="ARBA" id="ARBA00023170"/>
    </source>
</evidence>
<keyword evidence="7" id="KW-0732">Signal</keyword>
<evidence type="ECO:0000256" key="5">
    <source>
        <dbReference type="ARBA" id="ARBA00023180"/>
    </source>
</evidence>
<dbReference type="WBParaSite" id="TTAC_0000402301-mRNA-1">
    <property type="protein sequence ID" value="TTAC_0000402301-mRNA-1"/>
    <property type="gene ID" value="TTAC_0000402301"/>
</dbReference>
<dbReference type="STRING" id="6205.A0A0R3WTD3"/>
<comment type="subcellular location">
    <subcellularLocation>
        <location evidence="1">Membrane</location>
        <topology evidence="1">Single-pass type I membrane protein</topology>
    </subcellularLocation>
</comment>
<accession>A0A0R3WTD3</accession>
<dbReference type="InterPro" id="IPR013783">
    <property type="entry name" value="Ig-like_fold"/>
</dbReference>
<feature type="domain" description="Netrin receptor UNC5A-D-like N-terminal" evidence="8">
    <location>
        <begin position="40"/>
        <end position="141"/>
    </location>
</feature>
<protein>
    <submittedName>
        <fullName evidence="11">Secreted protein</fullName>
    </submittedName>
</protein>
<reference evidence="11" key="1">
    <citation type="submission" date="2017-02" db="UniProtKB">
        <authorList>
            <consortium name="WormBaseParasite"/>
        </authorList>
    </citation>
    <scope>IDENTIFICATION</scope>
</reference>
<keyword evidence="6" id="KW-0393">Immunoglobulin domain</keyword>
<name>A0A0R3WTD3_HYDTA</name>
<dbReference type="EMBL" id="UYWX01003470">
    <property type="protein sequence ID" value="VDM23974.1"/>
    <property type="molecule type" value="Genomic_DNA"/>
</dbReference>
<evidence type="ECO:0000259" key="8">
    <source>
        <dbReference type="Pfam" id="PF25609"/>
    </source>
</evidence>
<organism evidence="11">
    <name type="scientific">Hydatigena taeniaeformis</name>
    <name type="common">Feline tapeworm</name>
    <name type="synonym">Taenia taeniaeformis</name>
    <dbReference type="NCBI Taxonomy" id="6205"/>
    <lineage>
        <taxon>Eukaryota</taxon>
        <taxon>Metazoa</taxon>
        <taxon>Spiralia</taxon>
        <taxon>Lophotrochozoa</taxon>
        <taxon>Platyhelminthes</taxon>
        <taxon>Cestoda</taxon>
        <taxon>Eucestoda</taxon>
        <taxon>Cyclophyllidea</taxon>
        <taxon>Taeniidae</taxon>
        <taxon>Hydatigera</taxon>
    </lineage>
</organism>
<evidence type="ECO:0000256" key="7">
    <source>
        <dbReference type="SAM" id="SignalP"/>
    </source>
</evidence>
<keyword evidence="5" id="KW-0325">Glycoprotein</keyword>
<keyword evidence="10" id="KW-1185">Reference proteome</keyword>
<evidence type="ECO:0000313" key="9">
    <source>
        <dbReference type="EMBL" id="VDM23974.1"/>
    </source>
</evidence>
<proteinExistence type="predicted"/>
<keyword evidence="4" id="KW-0675">Receptor</keyword>
<dbReference type="AlphaFoldDB" id="A0A0R3WTD3"/>
<dbReference type="OrthoDB" id="5973910at2759"/>
<evidence type="ECO:0000313" key="11">
    <source>
        <dbReference type="WBParaSite" id="TTAC_0000402301-mRNA-1"/>
    </source>
</evidence>
<dbReference type="InterPro" id="IPR057755">
    <property type="entry name" value="UNC5A-D-like_N"/>
</dbReference>
<gene>
    <name evidence="9" type="ORF">TTAC_LOCUS4010</name>
</gene>
<feature type="signal peptide" evidence="7">
    <location>
        <begin position="1"/>
        <end position="25"/>
    </location>
</feature>
<sequence length="214" mass="24228">MVESYRTATFTLLLICLIYTGAGDASHQKDLIQPHEKHLEGVPVFIQQPESTYYAWRGKPAVFECTAEPVSHAVVFCADKTFPYMGNEHTSEERLQVTRLDSNGNLDADGPRWHLSLPVRTKDLEEWFDAYICTCEVWNLIPALKQVKKVFSRNATIIEACKLLTHQKLSATSYFAEAAGNKQACQHRLRQFICILRNQPKFTVNGNVGVLIVV</sequence>
<dbReference type="Proteomes" id="UP000274429">
    <property type="component" value="Unassembled WGS sequence"/>
</dbReference>
<dbReference type="Gene3D" id="2.60.40.10">
    <property type="entry name" value="Immunoglobulins"/>
    <property type="match status" value="1"/>
</dbReference>
<evidence type="ECO:0000256" key="3">
    <source>
        <dbReference type="ARBA" id="ARBA00023157"/>
    </source>
</evidence>
<keyword evidence="2" id="KW-0472">Membrane</keyword>
<reference evidence="9 10" key="2">
    <citation type="submission" date="2018-11" db="EMBL/GenBank/DDBJ databases">
        <authorList>
            <consortium name="Pathogen Informatics"/>
        </authorList>
    </citation>
    <scope>NUCLEOTIDE SEQUENCE [LARGE SCALE GENOMIC DNA]</scope>
</reference>
<keyword evidence="3" id="KW-1015">Disulfide bond</keyword>
<evidence type="ECO:0000256" key="2">
    <source>
        <dbReference type="ARBA" id="ARBA00023136"/>
    </source>
</evidence>
<evidence type="ECO:0000256" key="6">
    <source>
        <dbReference type="ARBA" id="ARBA00023319"/>
    </source>
</evidence>
<feature type="chain" id="PRO_5043132992" evidence="7">
    <location>
        <begin position="26"/>
        <end position="214"/>
    </location>
</feature>
<evidence type="ECO:0000256" key="1">
    <source>
        <dbReference type="ARBA" id="ARBA00004479"/>
    </source>
</evidence>
<dbReference type="Pfam" id="PF25609">
    <property type="entry name" value="Unc5_NetrinR_N"/>
    <property type="match status" value="1"/>
</dbReference>
<evidence type="ECO:0000313" key="10">
    <source>
        <dbReference type="Proteomes" id="UP000274429"/>
    </source>
</evidence>